<evidence type="ECO:0000256" key="6">
    <source>
        <dbReference type="SAM" id="MobiDB-lite"/>
    </source>
</evidence>
<sequence length="935" mass="106652">MIKYFNFNRGRDNAADASPAATPSSSPVTGPARPIRLVYCDENGRFRMDPEAVATLQLVKEPVGVVSVCGRARQGKSFILNQDFYLDLVEDNRKITPRDYLEIALRPFQGSGKDITAKNEIRDSIRALFPDRECFTLVRPLNDENDLQRLDQISLEKLRPEFRSSLDTLTKFVFERARPKQVGATMMTGPVLIGITESYLDALNHGAVPTISSSWQSVEEAECRKAYDSAAEIYMSSFDCTKPPEEAALREAHEKAVRISMAAFTASAVGVGSVRTKYEGMLQKFLKKAFEDYKRNAYMEADLQCSNAIQSMEKRLRAACNASDAKIDNVAKVLDALLCEYEKSIQAPEKWQKLAVFLQQSFEGPVLDLTRRLINKVESDKSSLSLNYRLTEDKIALLNKRLETSESEKSEYIKRYEDAINDKKQLTDEYMNRITELRASCRSLDERYSSLSKTLDSTKQESMDWKRKYEQVLSRHKSEEDQASSEIAALKSHSSAAEARLAAAREQSQSAQEEAEEWKRKYEIAVREAKAALEKAAIVQEYTNKQSQLREDALREEFSSTLAEKEDKIKEKTAKIEHAEQCLTTLKLELKAAESKIRNYESEISPLRLEIKKLIERLKTENARAQSYEKDVMVIQQEINHLKEKYNTECIKFEEVQERCQIAEKEAVRATEVADKARAEANLAQKEMSEMQRLAIERLAHIERAERKIENLEREKDNLEGELQRVRDSEKDALVRVSTLEEKVGQREKDIDSLLEKDGTQRRNSTQILDQLLETEREACAQANSRADSLSLQLQSAQAKIDSLHQELTKFQLNETILDSELKTASRGKRLRVDDIGVESGQDMDSSPRILRGTKRSKSTSSPLKFSHLEDVSSIGGDEDNYSQQTNEDDYKKFTIQKLKQELTKHNYGDQLLELKNPNKKAILALYEKCVLQKS</sequence>
<dbReference type="SUPFAM" id="SSF52540">
    <property type="entry name" value="P-loop containing nucleoside triphosphate hydrolases"/>
    <property type="match status" value="1"/>
</dbReference>
<dbReference type="Gene3D" id="3.40.50.300">
    <property type="entry name" value="P-loop containing nucleotide triphosphate hydrolases"/>
    <property type="match status" value="2"/>
</dbReference>
<feature type="coiled-coil region" evidence="5">
    <location>
        <begin position="388"/>
        <end position="814"/>
    </location>
</feature>
<reference evidence="8" key="3">
    <citation type="submission" date="2018-07" db="EMBL/GenBank/DDBJ databases">
        <title>WGS assembly of Glycine max.</title>
        <authorList>
            <person name="Schmutz J."/>
            <person name="Cannon S."/>
            <person name="Schlueter J."/>
            <person name="Ma J."/>
            <person name="Mitros T."/>
            <person name="Nelson W."/>
            <person name="Hyten D."/>
            <person name="Song Q."/>
            <person name="Thelen J."/>
            <person name="Cheng J."/>
            <person name="Xu D."/>
            <person name="Hellsten U."/>
            <person name="May G."/>
            <person name="Yu Y."/>
            <person name="Sakurai T."/>
            <person name="Umezawa T."/>
            <person name="Bhattacharyya M."/>
            <person name="Sandhu D."/>
            <person name="Valliyodan B."/>
            <person name="Lindquist E."/>
            <person name="Peto M."/>
            <person name="Grant D."/>
            <person name="Shu S."/>
            <person name="Goodstein D."/>
            <person name="Barry K."/>
            <person name="Futrell-Griggs M."/>
            <person name="Abernathy B."/>
            <person name="Du J."/>
            <person name="Tian Z."/>
            <person name="Zhu L."/>
            <person name="Gill N."/>
            <person name="Joshi T."/>
            <person name="Libault M."/>
            <person name="Sethuraman A."/>
            <person name="Zhang X."/>
            <person name="Shinozaki K."/>
            <person name="Nguyen H."/>
            <person name="Wing R."/>
            <person name="Cregan P."/>
            <person name="Specht J."/>
            <person name="Grimwood J."/>
            <person name="Rokhsar D."/>
            <person name="Stacey G."/>
            <person name="Shoemaker R."/>
            <person name="Jackson S."/>
        </authorList>
    </citation>
    <scope>NUCLEOTIDE SEQUENCE</scope>
    <source>
        <tissue evidence="8">Callus</tissue>
    </source>
</reference>
<evidence type="ECO:0000256" key="1">
    <source>
        <dbReference type="ARBA" id="ARBA00022741"/>
    </source>
</evidence>
<dbReference type="Proteomes" id="UP000008827">
    <property type="component" value="Chromosome 13"/>
</dbReference>
<comment type="similarity">
    <text evidence="4">Belongs to the TRAFAC class dynamin-like GTPase superfamily. GB1/RHD3 GTPase family.</text>
</comment>
<dbReference type="InterPro" id="IPR030386">
    <property type="entry name" value="G_GB1_RHD3_dom"/>
</dbReference>
<keyword evidence="5" id="KW-0175">Coiled coil</keyword>
<dbReference type="InterPro" id="IPR036543">
    <property type="entry name" value="Guanylate-bd_C_sf"/>
</dbReference>
<keyword evidence="10" id="KW-1185">Reference proteome</keyword>
<protein>
    <recommendedName>
        <fullName evidence="7">GB1/RHD3-type G domain-containing protein</fullName>
    </recommendedName>
</protein>
<reference evidence="8 9" key="1">
    <citation type="journal article" date="2010" name="Nature">
        <title>Genome sequence of the palaeopolyploid soybean.</title>
        <authorList>
            <person name="Schmutz J."/>
            <person name="Cannon S.B."/>
            <person name="Schlueter J."/>
            <person name="Ma J."/>
            <person name="Mitros T."/>
            <person name="Nelson W."/>
            <person name="Hyten D.L."/>
            <person name="Song Q."/>
            <person name="Thelen J.J."/>
            <person name="Cheng J."/>
            <person name="Xu D."/>
            <person name="Hellsten U."/>
            <person name="May G.D."/>
            <person name="Yu Y."/>
            <person name="Sakurai T."/>
            <person name="Umezawa T."/>
            <person name="Bhattacharyya M.K."/>
            <person name="Sandhu D."/>
            <person name="Valliyodan B."/>
            <person name="Lindquist E."/>
            <person name="Peto M."/>
            <person name="Grant D."/>
            <person name="Shu S."/>
            <person name="Goodstein D."/>
            <person name="Barry K."/>
            <person name="Futrell-Griggs M."/>
            <person name="Abernathy B."/>
            <person name="Du J."/>
            <person name="Tian Z."/>
            <person name="Zhu L."/>
            <person name="Gill N."/>
            <person name="Joshi T."/>
            <person name="Libault M."/>
            <person name="Sethuraman A."/>
            <person name="Zhang X.-C."/>
            <person name="Shinozaki K."/>
            <person name="Nguyen H.T."/>
            <person name="Wing R.A."/>
            <person name="Cregan P."/>
            <person name="Specht J."/>
            <person name="Grimwood J."/>
            <person name="Rokhsar D."/>
            <person name="Stacey G."/>
            <person name="Shoemaker R.C."/>
            <person name="Jackson S.A."/>
        </authorList>
    </citation>
    <scope>NUCLEOTIDE SEQUENCE</scope>
    <source>
        <strain evidence="9">cv. Williams 82</strain>
        <tissue evidence="8">Callus</tissue>
    </source>
</reference>
<dbReference type="Pfam" id="PF02841">
    <property type="entry name" value="GBP_C"/>
    <property type="match status" value="1"/>
</dbReference>
<evidence type="ECO:0000313" key="9">
    <source>
        <dbReference type="EnsemblPlants" id="KRH21347"/>
    </source>
</evidence>
<dbReference type="OMA" id="ESMEWKR"/>
<dbReference type="InterPro" id="IPR027417">
    <property type="entry name" value="P-loop_NTPase"/>
</dbReference>
<dbReference type="Gene3D" id="1.20.1000.10">
    <property type="entry name" value="Guanylate-binding protein, C-terminal domain"/>
    <property type="match status" value="1"/>
</dbReference>
<evidence type="ECO:0000313" key="10">
    <source>
        <dbReference type="Proteomes" id="UP000008827"/>
    </source>
</evidence>
<accession>A0A0R0H0J7</accession>
<gene>
    <name evidence="9" type="primary">LOC100776402</name>
    <name evidence="8" type="ORF">GLYMA_13G234600</name>
</gene>
<dbReference type="AlphaFoldDB" id="A0A0R0H0J7"/>
<dbReference type="PANTHER" id="PTHR10751">
    <property type="entry name" value="GUANYLATE BINDING PROTEIN"/>
    <property type="match status" value="1"/>
</dbReference>
<evidence type="ECO:0000256" key="2">
    <source>
        <dbReference type="ARBA" id="ARBA00022801"/>
    </source>
</evidence>
<evidence type="ECO:0000256" key="5">
    <source>
        <dbReference type="SAM" id="Coils"/>
    </source>
</evidence>
<dbReference type="PROSITE" id="PS51715">
    <property type="entry name" value="G_GB1_RHD3"/>
    <property type="match status" value="1"/>
</dbReference>
<proteinExistence type="inferred from homology"/>
<keyword evidence="3" id="KW-0342">GTP-binding</keyword>
<dbReference type="GO" id="GO:0005525">
    <property type="term" value="F:GTP binding"/>
    <property type="evidence" value="ECO:0007669"/>
    <property type="project" value="UniProtKB-KW"/>
</dbReference>
<evidence type="ECO:0000256" key="3">
    <source>
        <dbReference type="ARBA" id="ARBA00023134"/>
    </source>
</evidence>
<dbReference type="InterPro" id="IPR003191">
    <property type="entry name" value="Guanylate-bd/ATL_C"/>
</dbReference>
<dbReference type="Pfam" id="PF02263">
    <property type="entry name" value="GBP"/>
    <property type="match status" value="1"/>
</dbReference>
<feature type="domain" description="GB1/RHD3-type G" evidence="7">
    <location>
        <begin position="83"/>
        <end position="178"/>
    </location>
</feature>
<name>A0A0R0H0J7_SOYBN</name>
<dbReference type="EMBL" id="CM000846">
    <property type="protein sequence ID" value="KRH21347.1"/>
    <property type="molecule type" value="Genomic_DNA"/>
</dbReference>
<organism evidence="8">
    <name type="scientific">Glycine max</name>
    <name type="common">Soybean</name>
    <name type="synonym">Glycine hispida</name>
    <dbReference type="NCBI Taxonomy" id="3847"/>
    <lineage>
        <taxon>Eukaryota</taxon>
        <taxon>Viridiplantae</taxon>
        <taxon>Streptophyta</taxon>
        <taxon>Embryophyta</taxon>
        <taxon>Tracheophyta</taxon>
        <taxon>Spermatophyta</taxon>
        <taxon>Magnoliopsida</taxon>
        <taxon>eudicotyledons</taxon>
        <taxon>Gunneridae</taxon>
        <taxon>Pentapetalae</taxon>
        <taxon>rosids</taxon>
        <taxon>fabids</taxon>
        <taxon>Fabales</taxon>
        <taxon>Fabaceae</taxon>
        <taxon>Papilionoideae</taxon>
        <taxon>50 kb inversion clade</taxon>
        <taxon>NPAAA clade</taxon>
        <taxon>indigoferoid/millettioid clade</taxon>
        <taxon>Phaseoleae</taxon>
        <taxon>Glycine</taxon>
        <taxon>Glycine subgen. Soja</taxon>
    </lineage>
</organism>
<keyword evidence="2" id="KW-0378">Hydrolase</keyword>
<dbReference type="FunFam" id="1.20.1000.10:FF:000003">
    <property type="entry name" value="Guanylate-binding family protein"/>
    <property type="match status" value="1"/>
</dbReference>
<dbReference type="EnsemblPlants" id="KRH21347">
    <property type="protein sequence ID" value="KRH21347"/>
    <property type="gene ID" value="GLYMA_13G234600"/>
</dbReference>
<dbReference type="Gramene" id="KRH21347">
    <property type="protein sequence ID" value="KRH21347"/>
    <property type="gene ID" value="GLYMA_13G234600"/>
</dbReference>
<dbReference type="ExpressionAtlas" id="A0A0R0H0J7">
    <property type="expression patterns" value="baseline and differential"/>
</dbReference>
<dbReference type="SUPFAM" id="SSF48340">
    <property type="entry name" value="Interferon-induced guanylate-binding protein 1 (GBP1), C-terminal domain"/>
    <property type="match status" value="1"/>
</dbReference>
<feature type="region of interest" description="Disordered" evidence="6">
    <location>
        <begin position="836"/>
        <end position="889"/>
    </location>
</feature>
<evidence type="ECO:0000259" key="7">
    <source>
        <dbReference type="PROSITE" id="PS51715"/>
    </source>
</evidence>
<evidence type="ECO:0000256" key="4">
    <source>
        <dbReference type="PROSITE-ProRule" id="PRU01052"/>
    </source>
</evidence>
<evidence type="ECO:0000313" key="8">
    <source>
        <dbReference type="EMBL" id="KRH21347.1"/>
    </source>
</evidence>
<dbReference type="GO" id="GO:0003924">
    <property type="term" value="F:GTPase activity"/>
    <property type="evidence" value="ECO:0007669"/>
    <property type="project" value="InterPro"/>
</dbReference>
<dbReference type="InterPro" id="IPR015894">
    <property type="entry name" value="Guanylate-bd_N"/>
</dbReference>
<keyword evidence="1" id="KW-0547">Nucleotide-binding</keyword>
<reference evidence="9" key="2">
    <citation type="submission" date="2018-02" db="UniProtKB">
        <authorList>
            <consortium name="EnsemblPlants"/>
        </authorList>
    </citation>
    <scope>IDENTIFICATION</scope>
    <source>
        <strain evidence="9">Williams 82</strain>
    </source>
</reference>